<dbReference type="PANTHER" id="PTHR22775">
    <property type="entry name" value="SORTING NEXIN"/>
    <property type="match status" value="1"/>
</dbReference>
<reference evidence="2" key="1">
    <citation type="thesis" date="2020" institute="ProQuest LLC" country="789 East Eisenhower Parkway, Ann Arbor, MI, USA">
        <title>Comparative Genomics and Chromosome Evolution.</title>
        <authorList>
            <person name="Mudd A.B."/>
        </authorList>
    </citation>
    <scope>NUCLEOTIDE SEQUENCE</scope>
    <source>
        <strain evidence="2">237g6f4</strain>
        <tissue evidence="2">Blood</tissue>
    </source>
</reference>
<protein>
    <submittedName>
        <fullName evidence="2">Uncharacterized protein</fullName>
    </submittedName>
</protein>
<dbReference type="GO" id="GO:0035091">
    <property type="term" value="F:phosphatidylinositol binding"/>
    <property type="evidence" value="ECO:0007669"/>
    <property type="project" value="TreeGrafter"/>
</dbReference>
<dbReference type="Proteomes" id="UP000824782">
    <property type="component" value="Unassembled WGS sequence"/>
</dbReference>
<proteinExistence type="predicted"/>
<evidence type="ECO:0000313" key="2">
    <source>
        <dbReference type="EMBL" id="KAG8553575.1"/>
    </source>
</evidence>
<organism evidence="2 3">
    <name type="scientific">Engystomops pustulosus</name>
    <name type="common">Tungara frog</name>
    <name type="synonym">Physalaemus pustulosus</name>
    <dbReference type="NCBI Taxonomy" id="76066"/>
    <lineage>
        <taxon>Eukaryota</taxon>
        <taxon>Metazoa</taxon>
        <taxon>Chordata</taxon>
        <taxon>Craniata</taxon>
        <taxon>Vertebrata</taxon>
        <taxon>Euteleostomi</taxon>
        <taxon>Amphibia</taxon>
        <taxon>Batrachia</taxon>
        <taxon>Anura</taxon>
        <taxon>Neobatrachia</taxon>
        <taxon>Hyloidea</taxon>
        <taxon>Leptodactylidae</taxon>
        <taxon>Leiuperinae</taxon>
        <taxon>Engystomops</taxon>
    </lineage>
</organism>
<name>A0AAV7A285_ENGPU</name>
<feature type="region of interest" description="Disordered" evidence="1">
    <location>
        <begin position="551"/>
        <end position="579"/>
    </location>
</feature>
<accession>A0AAV7A285</accession>
<sequence length="776" mass="89727">MSCLQWIYQFVTFLGNVFRNAILFYKTRYGKPSLQDEIHEEYSENNQQSARTENIVEEDTVDFSVTDGLKNSLDRVSEAIYKKFVSDWHSPPEELQKQPLYKEINSTIQNVFCNIQSRVRPSEEYEAIISIMTCLIDHFQNKRKKVTNRMKTRQEEVDFVRKNIRCLLDYWLPESIQRSQPVYVFLTEIISINVLEIFINYYSEFSNINEAIVVALDDKPATQQNEGFVECNDMIQDNGCSADKSNITVESNIKSRKKENKGIKQKVKGIFKRFRKRKPDKEASVFRACAFRHTIDDDNNDVADTDFYDGCKDSEEEVSSIIDTSLQKWLQNHWTAKVLQGPKEKEDGYEISVFDEGEPDTILWNTERSIEDFKLIYDQICQKYPDFKIAKSEATTGPLSDTDRQFFDFVGTTPDKFINALLILIEDYKETEAVFFFSPFEYKDNVRELLQCAADIDVPDSDDEYFNDQFNTEEESREESSANSGTEFRLYCTQNETSYKDKESSPSDLQDVIHFSVNRTNLLKVDESMVDSNDPETDFRYQPDGINIVRSRKKHKKERRASPREHEDMPCTSVTRHEESENANLFNIQHQPFVIMNSNSQQPALKGPDLTGQDTTLTMEQQKKKLQETFLNVLYQLVDVVLAGGNSIVCFLHRTGFLKDLSKYILNNIPGIYAEEQIIFYLNQVSELLLFPVRPLQLPPDVLQSMALKLLKNKVLGSMTGSFFKTLIKKPILKHLEASHEALQDASANKATIFRLLEDLTKIITNDAAICNTLNV</sequence>
<comment type="caution">
    <text evidence="2">The sequence shown here is derived from an EMBL/GenBank/DDBJ whole genome shotgun (WGS) entry which is preliminary data.</text>
</comment>
<dbReference type="PANTHER" id="PTHR22775:SF3">
    <property type="entry name" value="SORTING NEXIN-13"/>
    <property type="match status" value="1"/>
</dbReference>
<dbReference type="AlphaFoldDB" id="A0AAV7A285"/>
<keyword evidence="3" id="KW-1185">Reference proteome</keyword>
<feature type="compositionally biased region" description="Basic and acidic residues" evidence="1">
    <location>
        <begin position="560"/>
        <end position="579"/>
    </location>
</feature>
<dbReference type="EMBL" id="WNYA01000010">
    <property type="protein sequence ID" value="KAG8553575.1"/>
    <property type="molecule type" value="Genomic_DNA"/>
</dbReference>
<gene>
    <name evidence="2" type="ORF">GDO81_003467</name>
</gene>
<evidence type="ECO:0000313" key="3">
    <source>
        <dbReference type="Proteomes" id="UP000824782"/>
    </source>
</evidence>
<evidence type="ECO:0000256" key="1">
    <source>
        <dbReference type="SAM" id="MobiDB-lite"/>
    </source>
</evidence>